<dbReference type="Pfam" id="PF00082">
    <property type="entry name" value="Peptidase_S8"/>
    <property type="match status" value="1"/>
</dbReference>
<evidence type="ECO:0000256" key="4">
    <source>
        <dbReference type="ARBA" id="ARBA00022801"/>
    </source>
</evidence>
<accession>A0A6J1BDL5</accession>
<dbReference type="GO" id="GO:0006508">
    <property type="term" value="P:proteolysis"/>
    <property type="evidence" value="ECO:0007669"/>
    <property type="project" value="UniProtKB-KW"/>
</dbReference>
<dbReference type="FunFam" id="3.40.50.200:FF:000006">
    <property type="entry name" value="Subtilisin-like protease SBT1.5"/>
    <property type="match status" value="1"/>
</dbReference>
<dbReference type="InterPro" id="IPR010259">
    <property type="entry name" value="S8pro/Inhibitor_I9"/>
</dbReference>
<feature type="domain" description="PA" evidence="11">
    <location>
        <begin position="411"/>
        <end position="483"/>
    </location>
</feature>
<evidence type="ECO:0000256" key="3">
    <source>
        <dbReference type="ARBA" id="ARBA00022729"/>
    </source>
</evidence>
<evidence type="ECO:0000313" key="15">
    <source>
        <dbReference type="RefSeq" id="XP_021296439.1"/>
    </source>
</evidence>
<dbReference type="InterPro" id="IPR036852">
    <property type="entry name" value="Peptidase_S8/S53_dom_sf"/>
</dbReference>
<evidence type="ECO:0000256" key="1">
    <source>
        <dbReference type="ARBA" id="ARBA00011073"/>
    </source>
</evidence>
<dbReference type="SUPFAM" id="SSF52743">
    <property type="entry name" value="Subtilisin-like"/>
    <property type="match status" value="1"/>
</dbReference>
<evidence type="ECO:0000256" key="8">
    <source>
        <dbReference type="PROSITE-ProRule" id="PRU01240"/>
    </source>
</evidence>
<dbReference type="CDD" id="cd02120">
    <property type="entry name" value="PA_subtilisin_like"/>
    <property type="match status" value="1"/>
</dbReference>
<keyword evidence="3 9" id="KW-0732">Signal</keyword>
<feature type="domain" description="Subtilisin-like protease fibronectin type-III" evidence="13">
    <location>
        <begin position="676"/>
        <end position="770"/>
    </location>
</feature>
<reference evidence="15" key="1">
    <citation type="submission" date="2025-08" db="UniProtKB">
        <authorList>
            <consortium name="RefSeq"/>
        </authorList>
    </citation>
    <scope>IDENTIFICATION</scope>
    <source>
        <tissue evidence="15">Leaf</tissue>
    </source>
</reference>
<evidence type="ECO:0000256" key="2">
    <source>
        <dbReference type="ARBA" id="ARBA00022670"/>
    </source>
</evidence>
<keyword evidence="14" id="KW-1185">Reference proteome</keyword>
<dbReference type="AlphaFoldDB" id="A0A6J1BDL5"/>
<feature type="chain" id="PRO_5027091050" evidence="9">
    <location>
        <begin position="28"/>
        <end position="783"/>
    </location>
</feature>
<dbReference type="RefSeq" id="XP_021296439.1">
    <property type="nucleotide sequence ID" value="XM_021440764.1"/>
</dbReference>
<dbReference type="Gene3D" id="2.60.40.2310">
    <property type="match status" value="1"/>
</dbReference>
<protein>
    <submittedName>
        <fullName evidence="15">Subtilisin-like protease SBT3.5 isoform X1</fullName>
    </submittedName>
</protein>
<dbReference type="GO" id="GO:0004252">
    <property type="term" value="F:serine-type endopeptidase activity"/>
    <property type="evidence" value="ECO:0007669"/>
    <property type="project" value="UniProtKB-UniRule"/>
</dbReference>
<dbReference type="PANTHER" id="PTHR10795">
    <property type="entry name" value="PROPROTEIN CONVERTASE SUBTILISIN/KEXIN"/>
    <property type="match status" value="1"/>
</dbReference>
<evidence type="ECO:0000259" key="12">
    <source>
        <dbReference type="Pfam" id="PF05922"/>
    </source>
</evidence>
<evidence type="ECO:0000259" key="11">
    <source>
        <dbReference type="Pfam" id="PF02225"/>
    </source>
</evidence>
<feature type="active site" description="Charge relay system" evidence="7 8">
    <location>
        <position position="231"/>
    </location>
</feature>
<evidence type="ECO:0000256" key="6">
    <source>
        <dbReference type="ARBA" id="ARBA00023180"/>
    </source>
</evidence>
<feature type="domain" description="Peptidase S8/S53" evidence="10">
    <location>
        <begin position="145"/>
        <end position="597"/>
    </location>
</feature>
<keyword evidence="4 8" id="KW-0378">Hydrolase</keyword>
<dbReference type="InterPro" id="IPR023828">
    <property type="entry name" value="Peptidase_S8_Ser-AS"/>
</dbReference>
<dbReference type="FunFam" id="3.50.30.30:FF:000005">
    <property type="entry name" value="subtilisin-like protease SBT1.5"/>
    <property type="match status" value="1"/>
</dbReference>
<dbReference type="InterPro" id="IPR000209">
    <property type="entry name" value="Peptidase_S8/S53_dom"/>
</dbReference>
<dbReference type="InterPro" id="IPR034197">
    <property type="entry name" value="Peptidases_S8_3"/>
</dbReference>
<dbReference type="CDD" id="cd04852">
    <property type="entry name" value="Peptidases_S8_3"/>
    <property type="match status" value="1"/>
</dbReference>
<dbReference type="InterPro" id="IPR015500">
    <property type="entry name" value="Peptidase_S8_subtilisin-rel"/>
</dbReference>
<dbReference type="PROSITE" id="PS51892">
    <property type="entry name" value="SUBTILASE"/>
    <property type="match status" value="1"/>
</dbReference>
<feature type="signal peptide" evidence="9">
    <location>
        <begin position="1"/>
        <end position="27"/>
    </location>
</feature>
<dbReference type="Proteomes" id="UP000504621">
    <property type="component" value="Unplaced"/>
</dbReference>
<feature type="active site" description="Charge relay system" evidence="7 8">
    <location>
        <position position="154"/>
    </location>
</feature>
<evidence type="ECO:0000256" key="9">
    <source>
        <dbReference type="SAM" id="SignalP"/>
    </source>
</evidence>
<dbReference type="InterPro" id="IPR037045">
    <property type="entry name" value="S8pro/Inhibitor_I9_sf"/>
</dbReference>
<organism evidence="14 15">
    <name type="scientific">Herrania umbratica</name>
    <dbReference type="NCBI Taxonomy" id="108875"/>
    <lineage>
        <taxon>Eukaryota</taxon>
        <taxon>Viridiplantae</taxon>
        <taxon>Streptophyta</taxon>
        <taxon>Embryophyta</taxon>
        <taxon>Tracheophyta</taxon>
        <taxon>Spermatophyta</taxon>
        <taxon>Magnoliopsida</taxon>
        <taxon>eudicotyledons</taxon>
        <taxon>Gunneridae</taxon>
        <taxon>Pentapetalae</taxon>
        <taxon>rosids</taxon>
        <taxon>malvids</taxon>
        <taxon>Malvales</taxon>
        <taxon>Malvaceae</taxon>
        <taxon>Byttnerioideae</taxon>
        <taxon>Herrania</taxon>
    </lineage>
</organism>
<keyword evidence="2 8" id="KW-0645">Protease</keyword>
<keyword evidence="5 8" id="KW-0720">Serine protease</keyword>
<name>A0A6J1BDL5_9ROSI</name>
<dbReference type="OrthoDB" id="206201at2759"/>
<dbReference type="Pfam" id="PF17766">
    <property type="entry name" value="fn3_6"/>
    <property type="match status" value="1"/>
</dbReference>
<proteinExistence type="inferred from homology"/>
<dbReference type="FunFam" id="2.60.40.2310:FF:000001">
    <property type="entry name" value="Subtilisin-like protease SBT1.5"/>
    <property type="match status" value="1"/>
</dbReference>
<dbReference type="InterPro" id="IPR003137">
    <property type="entry name" value="PA_domain"/>
</dbReference>
<dbReference type="GeneID" id="110425740"/>
<sequence length="783" mass="83505">MGRLLIAISSCRTSMILLVNLFLILNGQNRLAAAVSAESRVHIVYMGERQHNDPKLITKFHHDLLATIVGSKEAAVDSMVYSYRHGFSGFAAKLTQSQAQQISELPEVVHVIPNRFHSLQTTRTWDYLDISSYSPLNLLHDTHMGDGIIIGLLDTGVWPESVVFNDDGLEPIPARWKGHCESGQLFNGTTDCNRKLIGAKYFIDGFLAENNQPFNTTDNPDYMSPRDSFGHGTHTSTIAGGSFVANASYKGLALGTSRGGAPRARIAMYKVCWNVPQGQCSSADILKAFDEAIHDGVDVLSLSLGTQIPLFAEVDERDGIAIGSFHAVANGIPVVCAAANDGPAAQTVHNTAPWIITVAATTLDRSFPTPIMLGNNVTILGQAWYAGKEIGLTGLVYPENPGLRPALAGVCESLSFNHTSVDGKVVLCFTTVTRRSAVSSAVSAVRAAGGVGLIVAKNPGHVMGPCGDDFPCVVVDYELGTQILFYIRSARSPTVTISPSKTLVGKPASTKVATFSSRGPSSITPAILKPDIAAPGVSLLAASSPLDTFMNGGFALHSGTSMAAPVISGIIALLKAKHPNWSPAAIRSAIVTTAWKTDPFGEPIFAEGSPRKLADPFDFGGGLVNPNRASKPGLVYDMDTDDYVHYLCAVGYNDSAISKLVRQGIACPSAKPSVLDVNVPSITIPNLRNSATLTRRVTNVGPPNSTYKALVESPFGITITVTPNILVFHSTAQEISYQVRVSTSHQVNTGYYFGSLTWTDGVHNVTIPISARTQILQNYADEN</sequence>
<evidence type="ECO:0000256" key="5">
    <source>
        <dbReference type="ARBA" id="ARBA00022825"/>
    </source>
</evidence>
<evidence type="ECO:0000259" key="13">
    <source>
        <dbReference type="Pfam" id="PF17766"/>
    </source>
</evidence>
<dbReference type="Pfam" id="PF05922">
    <property type="entry name" value="Inhibitor_I9"/>
    <property type="match status" value="1"/>
</dbReference>
<gene>
    <name evidence="15" type="primary">LOC110425740</name>
</gene>
<feature type="active site" description="Charge relay system" evidence="7 8">
    <location>
        <position position="561"/>
    </location>
</feature>
<dbReference type="InterPro" id="IPR041469">
    <property type="entry name" value="Subtilisin-like_FN3"/>
</dbReference>
<dbReference type="Pfam" id="PF02225">
    <property type="entry name" value="PA"/>
    <property type="match status" value="1"/>
</dbReference>
<dbReference type="Gene3D" id="3.30.70.80">
    <property type="entry name" value="Peptidase S8 propeptide/proteinase inhibitor I9"/>
    <property type="match status" value="1"/>
</dbReference>
<evidence type="ECO:0000259" key="10">
    <source>
        <dbReference type="Pfam" id="PF00082"/>
    </source>
</evidence>
<feature type="domain" description="Inhibitor I9" evidence="12">
    <location>
        <begin position="41"/>
        <end position="119"/>
    </location>
</feature>
<dbReference type="PROSITE" id="PS00138">
    <property type="entry name" value="SUBTILASE_SER"/>
    <property type="match status" value="1"/>
</dbReference>
<evidence type="ECO:0000313" key="14">
    <source>
        <dbReference type="Proteomes" id="UP000504621"/>
    </source>
</evidence>
<comment type="similarity">
    <text evidence="1 8">Belongs to the peptidase S8 family.</text>
</comment>
<dbReference type="FunFam" id="3.30.70.80:FF:000002">
    <property type="entry name" value="Subtilisin-like protease SBT5.3"/>
    <property type="match status" value="1"/>
</dbReference>
<dbReference type="Gene3D" id="3.40.50.200">
    <property type="entry name" value="Peptidase S8/S53 domain"/>
    <property type="match status" value="1"/>
</dbReference>
<keyword evidence="6" id="KW-0325">Glycoprotein</keyword>
<dbReference type="PRINTS" id="PR00723">
    <property type="entry name" value="SUBTILISIN"/>
</dbReference>
<evidence type="ECO:0000256" key="7">
    <source>
        <dbReference type="PIRSR" id="PIRSR615500-1"/>
    </source>
</evidence>
<dbReference type="InterPro" id="IPR045051">
    <property type="entry name" value="SBT"/>
</dbReference>
<dbReference type="Gene3D" id="3.50.30.30">
    <property type="match status" value="1"/>
</dbReference>